<dbReference type="Gene3D" id="3.40.50.150">
    <property type="entry name" value="Vaccinia Virus protein VP39"/>
    <property type="match status" value="1"/>
</dbReference>
<dbReference type="PANTHER" id="PTHR13539">
    <property type="entry name" value="CALMODULIN-LYSINE N-METHYLTRANSFERASE"/>
    <property type="match status" value="1"/>
</dbReference>
<dbReference type="AlphaFoldDB" id="A0A813JB88"/>
<feature type="compositionally biased region" description="Low complexity" evidence="9">
    <location>
        <begin position="460"/>
        <end position="475"/>
    </location>
</feature>
<organism evidence="10 11">
    <name type="scientific">Polarella glacialis</name>
    <name type="common">Dinoflagellate</name>
    <dbReference type="NCBI Taxonomy" id="89957"/>
    <lineage>
        <taxon>Eukaryota</taxon>
        <taxon>Sar</taxon>
        <taxon>Alveolata</taxon>
        <taxon>Dinophyceae</taxon>
        <taxon>Suessiales</taxon>
        <taxon>Suessiaceae</taxon>
        <taxon>Polarella</taxon>
    </lineage>
</organism>
<evidence type="ECO:0000256" key="7">
    <source>
        <dbReference type="ARBA" id="ARBA00022679"/>
    </source>
</evidence>
<dbReference type="EC" id="2.1.1.60" evidence="3"/>
<evidence type="ECO:0000256" key="9">
    <source>
        <dbReference type="SAM" id="MobiDB-lite"/>
    </source>
</evidence>
<feature type="region of interest" description="Disordered" evidence="9">
    <location>
        <begin position="268"/>
        <end position="349"/>
    </location>
</feature>
<evidence type="ECO:0000256" key="6">
    <source>
        <dbReference type="ARBA" id="ARBA00022603"/>
    </source>
</evidence>
<accession>A0A813JB88</accession>
<sequence>AREADEQGGAEGAPDEAASILLRRRVPTVPQAELDGCSDWGLFSRQCVSSSSTSKDFTYDCNGSQVSLRKPGGGEYLFGDLARKLSASEEALAMWVLKSRRRFKKRSRILELGSGLGLAGLVAAACTSAKYVELTDGDPAVVDLLNDSISLNGDSFASKVAAQRLVWGEAPERAKTFDWIIAADALSLEACHSAILKTVRRLLKPSGTAIFLAPSSGTTTGPLEAFATAASALFDKIEVTRDYDQDVSDAFHGMRCFPKMVRLQRSAVSKPKLQKAPARQEVDGCARQSRPTSRQSSNTPRQMGPSSSQEATQLAGKEQQDPKAVAASDGRIGTEVEPASRPSSCEQELRLQERRSKVALLKRKMLAERWRQRENSKAAMDQASEPPALQGAATLPSLLSSADSDGQATPSLSSTTTPSVAHFVGLMLNMDVDLPTATQPGGYPESRSRRRPPPGPQAPQAPAGAALPARPPLSRGQEVGLSTDELLLGPVVVGLGAQLVHRRANSLPPAQQALGRRHWP</sequence>
<dbReference type="InterPro" id="IPR025800">
    <property type="entry name" value="CaM-Lys-N-MeTrfase"/>
</dbReference>
<evidence type="ECO:0000256" key="5">
    <source>
        <dbReference type="ARBA" id="ARBA00022490"/>
    </source>
</evidence>
<keyword evidence="7" id="KW-0808">Transferase</keyword>
<keyword evidence="6" id="KW-0489">Methyltransferase</keyword>
<dbReference type="InterPro" id="IPR019410">
    <property type="entry name" value="Methyltransf_16"/>
</dbReference>
<dbReference type="GO" id="GO:0005634">
    <property type="term" value="C:nucleus"/>
    <property type="evidence" value="ECO:0007669"/>
    <property type="project" value="UniProtKB-SubCell"/>
</dbReference>
<evidence type="ECO:0000256" key="3">
    <source>
        <dbReference type="ARBA" id="ARBA00011914"/>
    </source>
</evidence>
<dbReference type="GO" id="GO:0005737">
    <property type="term" value="C:cytoplasm"/>
    <property type="evidence" value="ECO:0007669"/>
    <property type="project" value="UniProtKB-SubCell"/>
</dbReference>
<comment type="subcellular location">
    <subcellularLocation>
        <location evidence="2">Cytoplasm</location>
    </subcellularLocation>
    <subcellularLocation>
        <location evidence="1">Nucleus</location>
    </subcellularLocation>
</comment>
<evidence type="ECO:0000313" key="10">
    <source>
        <dbReference type="EMBL" id="CAE8672773.1"/>
    </source>
</evidence>
<dbReference type="SUPFAM" id="SSF53335">
    <property type="entry name" value="S-adenosyl-L-methionine-dependent methyltransferases"/>
    <property type="match status" value="1"/>
</dbReference>
<proteinExistence type="predicted"/>
<feature type="region of interest" description="Disordered" evidence="9">
    <location>
        <begin position="433"/>
        <end position="477"/>
    </location>
</feature>
<protein>
    <recommendedName>
        <fullName evidence="4">Calmodulin-lysine N-methyltransferase</fullName>
        <ecNumber evidence="3">2.1.1.60</ecNumber>
    </recommendedName>
</protein>
<dbReference type="GO" id="GO:0018025">
    <property type="term" value="F:calmodulin-lysine N-methyltransferase activity"/>
    <property type="evidence" value="ECO:0007669"/>
    <property type="project" value="UniProtKB-EC"/>
</dbReference>
<feature type="compositionally biased region" description="Polar residues" evidence="9">
    <location>
        <begin position="398"/>
        <end position="408"/>
    </location>
</feature>
<evidence type="ECO:0000256" key="1">
    <source>
        <dbReference type="ARBA" id="ARBA00004123"/>
    </source>
</evidence>
<keyword evidence="5" id="KW-0963">Cytoplasm</keyword>
<evidence type="ECO:0000313" key="11">
    <source>
        <dbReference type="Proteomes" id="UP000626109"/>
    </source>
</evidence>
<reference evidence="10" key="1">
    <citation type="submission" date="2021-02" db="EMBL/GenBank/DDBJ databases">
        <authorList>
            <person name="Dougan E. K."/>
            <person name="Rhodes N."/>
            <person name="Thang M."/>
            <person name="Chan C."/>
        </authorList>
    </citation>
    <scope>NUCLEOTIDE SEQUENCE</scope>
</reference>
<evidence type="ECO:0000256" key="8">
    <source>
        <dbReference type="ARBA" id="ARBA00023242"/>
    </source>
</evidence>
<feature type="non-terminal residue" evidence="10">
    <location>
        <position position="1"/>
    </location>
</feature>
<evidence type="ECO:0000256" key="2">
    <source>
        <dbReference type="ARBA" id="ARBA00004496"/>
    </source>
</evidence>
<dbReference type="PANTHER" id="PTHR13539:SF3">
    <property type="entry name" value="CALMODULIN-LYSINE N-METHYLTRANSFERASE"/>
    <property type="match status" value="1"/>
</dbReference>
<dbReference type="EMBL" id="CAJNNW010024490">
    <property type="protein sequence ID" value="CAE8672773.1"/>
    <property type="molecule type" value="Genomic_DNA"/>
</dbReference>
<name>A0A813JB88_POLGL</name>
<dbReference type="GO" id="GO:0032259">
    <property type="term" value="P:methylation"/>
    <property type="evidence" value="ECO:0007669"/>
    <property type="project" value="UniProtKB-KW"/>
</dbReference>
<feature type="region of interest" description="Disordered" evidence="9">
    <location>
        <begin position="398"/>
        <end position="417"/>
    </location>
</feature>
<dbReference type="InterPro" id="IPR029063">
    <property type="entry name" value="SAM-dependent_MTases_sf"/>
</dbReference>
<keyword evidence="8" id="KW-0539">Nucleus</keyword>
<feature type="compositionally biased region" description="Polar residues" evidence="9">
    <location>
        <begin position="289"/>
        <end position="312"/>
    </location>
</feature>
<dbReference type="Proteomes" id="UP000626109">
    <property type="component" value="Unassembled WGS sequence"/>
</dbReference>
<dbReference type="Pfam" id="PF10294">
    <property type="entry name" value="Methyltransf_16"/>
    <property type="match status" value="1"/>
</dbReference>
<comment type="caution">
    <text evidence="10">The sequence shown here is derived from an EMBL/GenBank/DDBJ whole genome shotgun (WGS) entry which is preliminary data.</text>
</comment>
<gene>
    <name evidence="10" type="ORF">PGLA2088_LOCUS18224</name>
</gene>
<evidence type="ECO:0000256" key="4">
    <source>
        <dbReference type="ARBA" id="ARBA00020594"/>
    </source>
</evidence>